<keyword evidence="10 11" id="KW-0472">Membrane</keyword>
<feature type="transmembrane region" description="Helical" evidence="11">
    <location>
        <begin position="379"/>
        <end position="399"/>
    </location>
</feature>
<dbReference type="Pfam" id="PF01694">
    <property type="entry name" value="Rhomboid"/>
    <property type="match status" value="1"/>
</dbReference>
<keyword evidence="9 11" id="KW-1133">Transmembrane helix</keyword>
<feature type="transmembrane region" description="Helical" evidence="11">
    <location>
        <begin position="356"/>
        <end position="373"/>
    </location>
</feature>
<evidence type="ECO:0000256" key="11">
    <source>
        <dbReference type="RuleBase" id="RU362115"/>
    </source>
</evidence>
<dbReference type="EMBL" id="JANTQA010000032">
    <property type="protein sequence ID" value="KAJ3438645.1"/>
    <property type="molecule type" value="Genomic_DNA"/>
</dbReference>
<evidence type="ECO:0000313" key="14">
    <source>
        <dbReference type="EMBL" id="KAJ3438645.1"/>
    </source>
</evidence>
<accession>A0AAV7ZDQ2</accession>
<dbReference type="InterPro" id="IPR022764">
    <property type="entry name" value="Peptidase_S54_rhomboid_dom"/>
</dbReference>
<feature type="transmembrane region" description="Helical" evidence="11">
    <location>
        <begin position="301"/>
        <end position="321"/>
    </location>
</feature>
<evidence type="ECO:0000256" key="1">
    <source>
        <dbReference type="ARBA" id="ARBA00000156"/>
    </source>
</evidence>
<keyword evidence="8 11" id="KW-0720">Serine protease</keyword>
<dbReference type="EC" id="3.4.21.105" evidence="4"/>
<dbReference type="GO" id="GO:0004252">
    <property type="term" value="F:serine-type endopeptidase activity"/>
    <property type="evidence" value="ECO:0007669"/>
    <property type="project" value="InterPro"/>
</dbReference>
<gene>
    <name evidence="14" type="ORF">M0812_14655</name>
</gene>
<evidence type="ECO:0000256" key="3">
    <source>
        <dbReference type="ARBA" id="ARBA00009045"/>
    </source>
</evidence>
<name>A0AAV7ZDQ2_9EUKA</name>
<evidence type="ECO:0000256" key="7">
    <source>
        <dbReference type="ARBA" id="ARBA00022801"/>
    </source>
</evidence>
<dbReference type="GO" id="GO:0006508">
    <property type="term" value="P:proteolysis"/>
    <property type="evidence" value="ECO:0007669"/>
    <property type="project" value="UniProtKB-KW"/>
</dbReference>
<feature type="compositionally biased region" description="Basic residues" evidence="12">
    <location>
        <begin position="1"/>
        <end position="11"/>
    </location>
</feature>
<dbReference type="AlphaFoldDB" id="A0AAV7ZDQ2"/>
<evidence type="ECO:0000256" key="8">
    <source>
        <dbReference type="ARBA" id="ARBA00022825"/>
    </source>
</evidence>
<keyword evidence="5 11" id="KW-0645">Protease</keyword>
<sequence length="455" mass="51049">MILTKQKYKKTKTTDRSTTSVDSDFEVALTSSEIEKGDSSSIELEEQFAKARLPDLQKESQDKNNNVVLLDYSSSYDSDQLDNTPNIAIIQKNNDANKQTVNNSQDKLLNQTGFVSVLSDTSNNNNENKYKLKNQKLEEKFILNLDSSSTSSDSDDEYEIDNLEIKIDPSNGAIPSNVLPVPIGMRGLREVILQMYEEDLNPKKYPIVIWLFSFIQVVLFVVSIIINGGVEKVKYNPLLGASEDTLITMGAKDTSLIIKGGVWRLIVSGFLHVGIIHIIFNFSFQLYVVTEIEKMIGHYRILMIYLVSVIGGNLTSAVFLPNIVSCGSSSALYGFVGIQFCDLFQNWKLIKNPKITLIKLFLVVIISLSFGLMPSIDNFAHIGGLVYGILMGIIILPYLNFGKTRKIFVKIAVPTLIGVFILEIFLLFFLPDINNICENCKYLNCLPINNWCDQL</sequence>
<comment type="function">
    <text evidence="11">Serine protease involved in intramembrane proteolysis.</text>
</comment>
<feature type="region of interest" description="Disordered" evidence="12">
    <location>
        <begin position="1"/>
        <end position="20"/>
    </location>
</feature>
<evidence type="ECO:0000259" key="13">
    <source>
        <dbReference type="Pfam" id="PF01694"/>
    </source>
</evidence>
<protein>
    <recommendedName>
        <fullName evidence="4">rhomboid protease</fullName>
        <ecNumber evidence="4">3.4.21.105</ecNumber>
    </recommendedName>
</protein>
<comment type="caution">
    <text evidence="14">The sequence shown here is derived from an EMBL/GenBank/DDBJ whole genome shotgun (WGS) entry which is preliminary data.</text>
</comment>
<dbReference type="InterPro" id="IPR002610">
    <property type="entry name" value="Peptidase_S54_rhomboid-like"/>
</dbReference>
<evidence type="ECO:0000256" key="10">
    <source>
        <dbReference type="ARBA" id="ARBA00023136"/>
    </source>
</evidence>
<dbReference type="SUPFAM" id="SSF144091">
    <property type="entry name" value="Rhomboid-like"/>
    <property type="match status" value="1"/>
</dbReference>
<evidence type="ECO:0000256" key="4">
    <source>
        <dbReference type="ARBA" id="ARBA00013039"/>
    </source>
</evidence>
<comment type="similarity">
    <text evidence="3 11">Belongs to the peptidase S54 family.</text>
</comment>
<reference evidence="14" key="1">
    <citation type="submission" date="2022-08" db="EMBL/GenBank/DDBJ databases">
        <title>Novel sulphate-reducing endosymbionts in the free-living metamonad Anaeramoeba.</title>
        <authorList>
            <person name="Jerlstrom-Hultqvist J."/>
            <person name="Cepicka I."/>
            <person name="Gallot-Lavallee L."/>
            <person name="Salas-Leiva D."/>
            <person name="Curtis B.A."/>
            <person name="Zahonova K."/>
            <person name="Pipaliya S."/>
            <person name="Dacks J."/>
            <person name="Roger A.J."/>
        </authorList>
    </citation>
    <scope>NUCLEOTIDE SEQUENCE</scope>
    <source>
        <strain evidence="14">Busselton2</strain>
    </source>
</reference>
<evidence type="ECO:0000256" key="5">
    <source>
        <dbReference type="ARBA" id="ARBA00022670"/>
    </source>
</evidence>
<comment type="subcellular location">
    <subcellularLocation>
        <location evidence="2 11">Membrane</location>
        <topology evidence="2 11">Multi-pass membrane protein</topology>
    </subcellularLocation>
</comment>
<evidence type="ECO:0000256" key="12">
    <source>
        <dbReference type="SAM" id="MobiDB-lite"/>
    </source>
</evidence>
<keyword evidence="6 11" id="KW-0812">Transmembrane</keyword>
<dbReference type="PANTHER" id="PTHR22936">
    <property type="entry name" value="RHOMBOID-RELATED"/>
    <property type="match status" value="1"/>
</dbReference>
<evidence type="ECO:0000256" key="9">
    <source>
        <dbReference type="ARBA" id="ARBA00022989"/>
    </source>
</evidence>
<feature type="transmembrane region" description="Helical" evidence="11">
    <location>
        <begin position="327"/>
        <end position="344"/>
    </location>
</feature>
<proteinExistence type="inferred from homology"/>
<evidence type="ECO:0000313" key="15">
    <source>
        <dbReference type="Proteomes" id="UP001146793"/>
    </source>
</evidence>
<dbReference type="GO" id="GO:0016020">
    <property type="term" value="C:membrane"/>
    <property type="evidence" value="ECO:0007669"/>
    <property type="project" value="UniProtKB-SubCell"/>
</dbReference>
<feature type="transmembrane region" description="Helical" evidence="11">
    <location>
        <begin position="265"/>
        <end position="289"/>
    </location>
</feature>
<feature type="domain" description="Peptidase S54 rhomboid" evidence="13">
    <location>
        <begin position="260"/>
        <end position="397"/>
    </location>
</feature>
<dbReference type="PANTHER" id="PTHR22936:SF69">
    <property type="entry name" value="RHOMBOID-LIKE PROTEIN"/>
    <property type="match status" value="1"/>
</dbReference>
<dbReference type="Proteomes" id="UP001146793">
    <property type="component" value="Unassembled WGS sequence"/>
</dbReference>
<evidence type="ECO:0000256" key="6">
    <source>
        <dbReference type="ARBA" id="ARBA00022692"/>
    </source>
</evidence>
<dbReference type="Gene3D" id="1.20.1540.10">
    <property type="entry name" value="Rhomboid-like"/>
    <property type="match status" value="1"/>
</dbReference>
<feature type="transmembrane region" description="Helical" evidence="11">
    <location>
        <begin position="205"/>
        <end position="226"/>
    </location>
</feature>
<comment type="catalytic activity">
    <reaction evidence="1 11">
        <text>Cleaves type-1 transmembrane domains using a catalytic dyad composed of serine and histidine that are contributed by different transmembrane domains.</text>
        <dbReference type="EC" id="3.4.21.105"/>
    </reaction>
</comment>
<evidence type="ECO:0000256" key="2">
    <source>
        <dbReference type="ARBA" id="ARBA00004141"/>
    </source>
</evidence>
<dbReference type="InterPro" id="IPR035952">
    <property type="entry name" value="Rhomboid-like_sf"/>
</dbReference>
<feature type="transmembrane region" description="Helical" evidence="11">
    <location>
        <begin position="411"/>
        <end position="430"/>
    </location>
</feature>
<keyword evidence="7 11" id="KW-0378">Hydrolase</keyword>
<organism evidence="14 15">
    <name type="scientific">Anaeramoeba flamelloides</name>
    <dbReference type="NCBI Taxonomy" id="1746091"/>
    <lineage>
        <taxon>Eukaryota</taxon>
        <taxon>Metamonada</taxon>
        <taxon>Anaeramoebidae</taxon>
        <taxon>Anaeramoeba</taxon>
    </lineage>
</organism>